<reference evidence="3" key="1">
    <citation type="journal article" date="2019" name="Int. J. Syst. Evol. Microbiol.">
        <title>The Global Catalogue of Microorganisms (GCM) 10K type strain sequencing project: providing services to taxonomists for standard genome sequencing and annotation.</title>
        <authorList>
            <consortium name="The Broad Institute Genomics Platform"/>
            <consortium name="The Broad Institute Genome Sequencing Center for Infectious Disease"/>
            <person name="Wu L."/>
            <person name="Ma J."/>
        </authorList>
    </citation>
    <scope>NUCLEOTIDE SEQUENCE [LARGE SCALE GENOMIC DNA]</scope>
    <source>
        <strain evidence="3">CGMCC 1.12778</strain>
    </source>
</reference>
<evidence type="ECO:0000313" key="3">
    <source>
        <dbReference type="Proteomes" id="UP000643279"/>
    </source>
</evidence>
<comment type="caution">
    <text evidence="2">The sequence shown here is derived from an EMBL/GenBank/DDBJ whole genome shotgun (WGS) entry which is preliminary data.</text>
</comment>
<dbReference type="RefSeq" id="WP_188570145.1">
    <property type="nucleotide sequence ID" value="NZ_BMFW01000002.1"/>
</dbReference>
<name>A0ABQ2AG04_9MICC</name>
<dbReference type="Proteomes" id="UP000643279">
    <property type="component" value="Unassembled WGS sequence"/>
</dbReference>
<keyword evidence="3" id="KW-1185">Reference proteome</keyword>
<sequence>MTTRAVASLLRMAWLLAGTLAVIAGLLGMHVMASSHASHGAVQHGSVSFGAPAGHTAVAHSAAGDHAGGHAGHLPAASAMDAPALAPAGCGDTCPGAKESGAPCIPSAPSGPVTVVPPQATLETLPELRAGGSPADAYDYLPPSPTPCDLSISRT</sequence>
<feature type="region of interest" description="Disordered" evidence="1">
    <location>
        <begin position="129"/>
        <end position="155"/>
    </location>
</feature>
<protein>
    <submittedName>
        <fullName evidence="2">Uncharacterized protein</fullName>
    </submittedName>
</protein>
<organism evidence="2 3">
    <name type="scientific">Arthrobacter liuii</name>
    <dbReference type="NCBI Taxonomy" id="1476996"/>
    <lineage>
        <taxon>Bacteria</taxon>
        <taxon>Bacillati</taxon>
        <taxon>Actinomycetota</taxon>
        <taxon>Actinomycetes</taxon>
        <taxon>Micrococcales</taxon>
        <taxon>Micrococcaceae</taxon>
        <taxon>Arthrobacter</taxon>
    </lineage>
</organism>
<evidence type="ECO:0000256" key="1">
    <source>
        <dbReference type="SAM" id="MobiDB-lite"/>
    </source>
</evidence>
<evidence type="ECO:0000313" key="2">
    <source>
        <dbReference type="EMBL" id="GGH90786.1"/>
    </source>
</evidence>
<proteinExistence type="predicted"/>
<dbReference type="EMBL" id="BMFW01000002">
    <property type="protein sequence ID" value="GGH90786.1"/>
    <property type="molecule type" value="Genomic_DNA"/>
</dbReference>
<gene>
    <name evidence="2" type="ORF">GCM10007170_05380</name>
</gene>
<accession>A0ABQ2AG04</accession>